<gene>
    <name evidence="4" type="ORF">VSQ78_17260</name>
</gene>
<dbReference type="InterPro" id="IPR011009">
    <property type="entry name" value="Kinase-like_dom_sf"/>
</dbReference>
<reference evidence="4 5" key="1">
    <citation type="submission" date="2024-01" db="EMBL/GenBank/DDBJ databases">
        <title>Genome mining of biosynthetic gene clusters to explore secondary metabolites of Streptomyces sp.</title>
        <authorList>
            <person name="Baig A."/>
            <person name="Ajitkumar Shintre N."/>
            <person name="Kumar H."/>
            <person name="Anbarasu A."/>
            <person name="Ramaiah S."/>
        </authorList>
    </citation>
    <scope>NUCLEOTIDE SEQUENCE [LARGE SCALE GENOMIC DNA]</scope>
    <source>
        <strain evidence="4 5">A01</strain>
    </source>
</reference>
<sequence length="596" mass="62158">MTSPTPTARVDRGHLPPGVVGLGRKDPERVGPYRTLGVIRRDAAGATLLAEAADGALASVRLLPAEVADGPDVRARLAAEAGRLSRARALCLAGYRDADLQAAEPWLATEYVPGRTLGEHVAEHGPLRGETLTALAAGTAEALAAWHALGGLHLALDPSRVLLSPRGPKIVDPGISSATGRPLGDGRWAAPGQGAVDGSADVFAWGLLMRYAATGAEPSGTMTDDPATGAVSDPLASLIGEASRREPGERPTALRLLEELTPGSGGDLGRAVSDLLAGSWAGVSAPEPRRVRRSRTPVVVGAASVVLVGALVGGLLWIGDDSGGPLGALSPTGSGSQDTRGEEDATSGGGSEGAGEAEEGTTLAVESDPTDGAAVVAEALELVRGASDLLYREHFRIDEGGSPSVAVLEYTEEPVRAVRNMNYHPMGSSVSLRFGADLAEEVEGTIDPATGDTGNIDYHRSEGGPATGTELWEEAQWPLEWVLEPGAEIEYLGLSPVPHATSFEDTISDGLVFEATEGHHYSGTYVDGSERPEARETVVDFDLWIDDQGYPLRIDAAGVIYPENPAHPDTAFDQERDYIFHEPREIHVPKGSEIGS</sequence>
<keyword evidence="5" id="KW-1185">Reference proteome</keyword>
<evidence type="ECO:0000313" key="4">
    <source>
        <dbReference type="EMBL" id="MFB8769458.1"/>
    </source>
</evidence>
<evidence type="ECO:0000313" key="5">
    <source>
        <dbReference type="Proteomes" id="UP001585053"/>
    </source>
</evidence>
<feature type="transmembrane region" description="Helical" evidence="2">
    <location>
        <begin position="298"/>
        <end position="318"/>
    </location>
</feature>
<comment type="caution">
    <text evidence="4">The sequence shown here is derived from an EMBL/GenBank/DDBJ whole genome shotgun (WGS) entry which is preliminary data.</text>
</comment>
<accession>A0ABV5DY38</accession>
<dbReference type="SUPFAM" id="SSF56112">
    <property type="entry name" value="Protein kinase-like (PK-like)"/>
    <property type="match status" value="1"/>
</dbReference>
<evidence type="ECO:0000256" key="1">
    <source>
        <dbReference type="SAM" id="MobiDB-lite"/>
    </source>
</evidence>
<keyword evidence="4" id="KW-0808">Transferase</keyword>
<keyword evidence="4" id="KW-0418">Kinase</keyword>
<feature type="region of interest" description="Disordered" evidence="1">
    <location>
        <begin position="327"/>
        <end position="368"/>
    </location>
</feature>
<dbReference type="SMART" id="SM00220">
    <property type="entry name" value="S_TKc"/>
    <property type="match status" value="1"/>
</dbReference>
<keyword evidence="2" id="KW-0472">Membrane</keyword>
<feature type="region of interest" description="Disordered" evidence="1">
    <location>
        <begin position="1"/>
        <end position="26"/>
    </location>
</feature>
<name>A0ABV5DY38_9ACTN</name>
<feature type="domain" description="Protein kinase" evidence="3">
    <location>
        <begin position="33"/>
        <end position="264"/>
    </location>
</feature>
<dbReference type="GO" id="GO:0016301">
    <property type="term" value="F:kinase activity"/>
    <property type="evidence" value="ECO:0007669"/>
    <property type="project" value="UniProtKB-KW"/>
</dbReference>
<evidence type="ECO:0000259" key="3">
    <source>
        <dbReference type="PROSITE" id="PS50011"/>
    </source>
</evidence>
<protein>
    <submittedName>
        <fullName evidence="4">Kinase</fullName>
    </submittedName>
</protein>
<dbReference type="RefSeq" id="WP_014911737.1">
    <property type="nucleotide sequence ID" value="NZ_JAYMRS010000006.1"/>
</dbReference>
<keyword evidence="2" id="KW-0812">Transmembrane</keyword>
<organism evidence="4 5">
    <name type="scientific">Nocardiopsis alba</name>
    <dbReference type="NCBI Taxonomy" id="53437"/>
    <lineage>
        <taxon>Bacteria</taxon>
        <taxon>Bacillati</taxon>
        <taxon>Actinomycetota</taxon>
        <taxon>Actinomycetes</taxon>
        <taxon>Streptosporangiales</taxon>
        <taxon>Nocardiopsidaceae</taxon>
        <taxon>Nocardiopsis</taxon>
    </lineage>
</organism>
<proteinExistence type="predicted"/>
<dbReference type="EMBL" id="JAYMRS010000006">
    <property type="protein sequence ID" value="MFB8769458.1"/>
    <property type="molecule type" value="Genomic_DNA"/>
</dbReference>
<dbReference type="Gene3D" id="1.10.510.10">
    <property type="entry name" value="Transferase(Phosphotransferase) domain 1"/>
    <property type="match status" value="1"/>
</dbReference>
<dbReference type="Proteomes" id="UP001585053">
    <property type="component" value="Unassembled WGS sequence"/>
</dbReference>
<dbReference type="PROSITE" id="PS50011">
    <property type="entry name" value="PROTEIN_KINASE_DOM"/>
    <property type="match status" value="1"/>
</dbReference>
<dbReference type="InterPro" id="IPR000719">
    <property type="entry name" value="Prot_kinase_dom"/>
</dbReference>
<evidence type="ECO:0000256" key="2">
    <source>
        <dbReference type="SAM" id="Phobius"/>
    </source>
</evidence>
<keyword evidence="2" id="KW-1133">Transmembrane helix</keyword>